<accession>A0AAX6E936</accession>
<dbReference type="GO" id="GO:0043161">
    <property type="term" value="P:proteasome-mediated ubiquitin-dependent protein catabolic process"/>
    <property type="evidence" value="ECO:0007669"/>
    <property type="project" value="InterPro"/>
</dbReference>
<keyword evidence="5" id="KW-0963">Cytoplasm</keyword>
<name>A0AAX6E936_IRIPA</name>
<keyword evidence="6" id="KW-0597">Phosphoprotein</keyword>
<dbReference type="EMBL" id="JANAVB010038618">
    <property type="protein sequence ID" value="KAJ6800586.1"/>
    <property type="molecule type" value="Genomic_DNA"/>
</dbReference>
<dbReference type="InterPro" id="IPR013886">
    <property type="entry name" value="PI31_Prot_C"/>
</dbReference>
<evidence type="ECO:0000313" key="14">
    <source>
        <dbReference type="EMBL" id="KAJ6792830.1"/>
    </source>
</evidence>
<sequence length="316" mass="34080">MATEESVMAIIRASRPSFRSPSDKVAFAVHAAFMAAGYSLVATGKNAFAEHLPTDGEEVGTEGWNELDDSYGFVYSKSENGSNKLVLVKCLAIGDALVVDVLNMKEENKEPLHLQINVKDHTSDGKSNYREMFKNLKGLLENLNAGVIKQLDPVVKSASPSTGADTSERRKSNVPAESSAGRQDLREGIVYPPIPSPGYSDLLPGAGAGVFPTRLPGGGGGMLIGPNDPSWFDRGEIPAHGRIPGVPPGARFDPYGPPGVPGFEPERFIRILNFREKGQPMNRFGFPWMPSSAKHPRRPGGGTHPDLEQFQGPDYI</sequence>
<feature type="domain" description="PI31 proteasome regulator N-terminal" evidence="13">
    <location>
        <begin position="15"/>
        <end position="153"/>
    </location>
</feature>
<dbReference type="GO" id="GO:0004866">
    <property type="term" value="F:endopeptidase inhibitor activity"/>
    <property type="evidence" value="ECO:0007669"/>
    <property type="project" value="InterPro"/>
</dbReference>
<evidence type="ECO:0000313" key="15">
    <source>
        <dbReference type="EMBL" id="KAJ6800586.1"/>
    </source>
</evidence>
<dbReference type="InterPro" id="IPR045128">
    <property type="entry name" value="PI31-like"/>
</dbReference>
<feature type="region of interest" description="Disordered" evidence="11">
    <location>
        <begin position="292"/>
        <end position="316"/>
    </location>
</feature>
<keyword evidence="16" id="KW-1185">Reference proteome</keyword>
<dbReference type="Pfam" id="PF08577">
    <property type="entry name" value="PI31_Prot_C"/>
    <property type="match status" value="1"/>
</dbReference>
<evidence type="ECO:0000256" key="3">
    <source>
        <dbReference type="ARBA" id="ARBA00006405"/>
    </source>
</evidence>
<evidence type="ECO:0000256" key="11">
    <source>
        <dbReference type="SAM" id="MobiDB-lite"/>
    </source>
</evidence>
<dbReference type="EMBL" id="JANAVB010043418">
    <property type="protein sequence ID" value="KAJ6792830.1"/>
    <property type="molecule type" value="Genomic_DNA"/>
</dbReference>
<dbReference type="PANTHER" id="PTHR13266">
    <property type="entry name" value="PROTEASOME INHIBITOR"/>
    <property type="match status" value="1"/>
</dbReference>
<evidence type="ECO:0000256" key="7">
    <source>
        <dbReference type="ARBA" id="ARBA00022824"/>
    </source>
</evidence>
<dbReference type="AlphaFoldDB" id="A0AAX6E936"/>
<gene>
    <name evidence="15" type="ORF">M6B38_201235</name>
    <name evidence="14" type="ORF">M6B38_237585</name>
</gene>
<feature type="region of interest" description="Disordered" evidence="11">
    <location>
        <begin position="155"/>
        <end position="190"/>
    </location>
</feature>
<dbReference type="PANTHER" id="PTHR13266:SF1">
    <property type="entry name" value="PROTEASOME INHIBITOR PI31 SUBUNIT"/>
    <property type="match status" value="1"/>
</dbReference>
<evidence type="ECO:0000256" key="5">
    <source>
        <dbReference type="ARBA" id="ARBA00022490"/>
    </source>
</evidence>
<dbReference type="Pfam" id="PF11566">
    <property type="entry name" value="PI31_Prot_N"/>
    <property type="match status" value="1"/>
</dbReference>
<comment type="caution">
    <text evidence="15">The sequence shown here is derived from an EMBL/GenBank/DDBJ whole genome shotgun (WGS) entry which is preliminary data.</text>
</comment>
<evidence type="ECO:0000256" key="8">
    <source>
        <dbReference type="ARBA" id="ARBA00022942"/>
    </source>
</evidence>
<dbReference type="Proteomes" id="UP001140949">
    <property type="component" value="Unassembled WGS sequence"/>
</dbReference>
<dbReference type="Gene3D" id="3.40.1000.30">
    <property type="match status" value="1"/>
</dbReference>
<keyword evidence="9" id="KW-0007">Acetylation</keyword>
<dbReference type="GO" id="GO:0005783">
    <property type="term" value="C:endoplasmic reticulum"/>
    <property type="evidence" value="ECO:0007669"/>
    <property type="project" value="UniProtKB-SubCell"/>
</dbReference>
<reference evidence="15" key="1">
    <citation type="journal article" date="2023" name="GigaByte">
        <title>Genome assembly of the bearded iris, Iris pallida Lam.</title>
        <authorList>
            <person name="Bruccoleri R.E."/>
            <person name="Oakeley E.J."/>
            <person name="Faust A.M.E."/>
            <person name="Altorfer M."/>
            <person name="Dessus-Babus S."/>
            <person name="Burckhardt D."/>
            <person name="Oertli M."/>
            <person name="Naumann U."/>
            <person name="Petersen F."/>
            <person name="Wong J."/>
        </authorList>
    </citation>
    <scope>NUCLEOTIDE SEQUENCE</scope>
    <source>
        <strain evidence="15">GSM-AAB239-AS_SAM_17_03QT</strain>
    </source>
</reference>
<reference evidence="15" key="2">
    <citation type="submission" date="2023-04" db="EMBL/GenBank/DDBJ databases">
        <authorList>
            <person name="Bruccoleri R.E."/>
            <person name="Oakeley E.J."/>
            <person name="Faust A.-M."/>
            <person name="Dessus-Babus S."/>
            <person name="Altorfer M."/>
            <person name="Burckhardt D."/>
            <person name="Oertli M."/>
            <person name="Naumann U."/>
            <person name="Petersen F."/>
            <person name="Wong J."/>
        </authorList>
    </citation>
    <scope>NUCLEOTIDE SEQUENCE</scope>
    <source>
        <strain evidence="15">GSM-AAB239-AS_SAM_17_03QT</strain>
        <tissue evidence="15">Leaf</tissue>
    </source>
</reference>
<feature type="domain" description="PI31 proteasome regulator C-terminal" evidence="12">
    <location>
        <begin position="181"/>
        <end position="257"/>
    </location>
</feature>
<comment type="function">
    <text evidence="10">Plays an important role in control of proteasome function. Inhibits the hydrolysis of protein and peptide substrates by the 20S proteasome. Also inhibits the activation of the proteasome by the proteasome regulatory proteins PA700 and PA28.</text>
</comment>
<evidence type="ECO:0000256" key="2">
    <source>
        <dbReference type="ARBA" id="ARBA00004496"/>
    </source>
</evidence>
<proteinExistence type="inferred from homology"/>
<keyword evidence="4" id="KW-0488">Methylation</keyword>
<evidence type="ECO:0000256" key="1">
    <source>
        <dbReference type="ARBA" id="ARBA00004240"/>
    </source>
</evidence>
<comment type="similarity">
    <text evidence="3">Belongs to the proteasome inhibitor PI31 family.</text>
</comment>
<dbReference type="GO" id="GO:0000502">
    <property type="term" value="C:proteasome complex"/>
    <property type="evidence" value="ECO:0007669"/>
    <property type="project" value="UniProtKB-KW"/>
</dbReference>
<evidence type="ECO:0000256" key="4">
    <source>
        <dbReference type="ARBA" id="ARBA00022481"/>
    </source>
</evidence>
<dbReference type="InterPro" id="IPR021625">
    <property type="entry name" value="PI31_Prot_N"/>
</dbReference>
<keyword evidence="8" id="KW-0647">Proteasome</keyword>
<evidence type="ECO:0000259" key="12">
    <source>
        <dbReference type="Pfam" id="PF08577"/>
    </source>
</evidence>
<evidence type="ECO:0000256" key="9">
    <source>
        <dbReference type="ARBA" id="ARBA00022990"/>
    </source>
</evidence>
<organism evidence="15 16">
    <name type="scientific">Iris pallida</name>
    <name type="common">Sweet iris</name>
    <dbReference type="NCBI Taxonomy" id="29817"/>
    <lineage>
        <taxon>Eukaryota</taxon>
        <taxon>Viridiplantae</taxon>
        <taxon>Streptophyta</taxon>
        <taxon>Embryophyta</taxon>
        <taxon>Tracheophyta</taxon>
        <taxon>Spermatophyta</taxon>
        <taxon>Magnoliopsida</taxon>
        <taxon>Liliopsida</taxon>
        <taxon>Asparagales</taxon>
        <taxon>Iridaceae</taxon>
        <taxon>Iridoideae</taxon>
        <taxon>Irideae</taxon>
        <taxon>Iris</taxon>
    </lineage>
</organism>
<comment type="subcellular location">
    <subcellularLocation>
        <location evidence="2">Cytoplasm</location>
    </subcellularLocation>
    <subcellularLocation>
        <location evidence="1">Endoplasmic reticulum</location>
    </subcellularLocation>
</comment>
<keyword evidence="7" id="KW-0256">Endoplasmic reticulum</keyword>
<dbReference type="GO" id="GO:0070628">
    <property type="term" value="F:proteasome binding"/>
    <property type="evidence" value="ECO:0007669"/>
    <property type="project" value="InterPro"/>
</dbReference>
<evidence type="ECO:0000256" key="6">
    <source>
        <dbReference type="ARBA" id="ARBA00022553"/>
    </source>
</evidence>
<evidence type="ECO:0000256" key="10">
    <source>
        <dbReference type="ARBA" id="ARBA00024805"/>
    </source>
</evidence>
<evidence type="ECO:0000259" key="13">
    <source>
        <dbReference type="Pfam" id="PF11566"/>
    </source>
</evidence>
<evidence type="ECO:0000313" key="16">
    <source>
        <dbReference type="Proteomes" id="UP001140949"/>
    </source>
</evidence>
<protein>
    <submittedName>
        <fullName evidence="15">Proteasome inhibitor isoform X1</fullName>
    </submittedName>
</protein>